<evidence type="ECO:0008006" key="3">
    <source>
        <dbReference type="Google" id="ProtNLM"/>
    </source>
</evidence>
<gene>
    <name evidence="1" type="ORF">MCOR_32556</name>
</gene>
<dbReference type="EMBL" id="CACVKT020005834">
    <property type="protein sequence ID" value="CAC5398172.1"/>
    <property type="molecule type" value="Genomic_DNA"/>
</dbReference>
<dbReference type="SUPFAM" id="SSF56219">
    <property type="entry name" value="DNase I-like"/>
    <property type="match status" value="1"/>
</dbReference>
<dbReference type="AlphaFoldDB" id="A0A6J8CTG4"/>
<evidence type="ECO:0000313" key="2">
    <source>
        <dbReference type="Proteomes" id="UP000507470"/>
    </source>
</evidence>
<dbReference type="InterPro" id="IPR036691">
    <property type="entry name" value="Endo/exonu/phosph_ase_sf"/>
</dbReference>
<protein>
    <recommendedName>
        <fullName evidence="3">Endonuclease/exonuclease/phosphatase domain-containing protein</fullName>
    </recommendedName>
</protein>
<accession>A0A6J8CTG4</accession>
<reference evidence="1 2" key="1">
    <citation type="submission" date="2020-06" db="EMBL/GenBank/DDBJ databases">
        <authorList>
            <person name="Li R."/>
            <person name="Bekaert M."/>
        </authorList>
    </citation>
    <scope>NUCLEOTIDE SEQUENCE [LARGE SCALE GENOMIC DNA]</scope>
    <source>
        <strain evidence="2">wild</strain>
    </source>
</reference>
<organism evidence="1 2">
    <name type="scientific">Mytilus coruscus</name>
    <name type="common">Sea mussel</name>
    <dbReference type="NCBI Taxonomy" id="42192"/>
    <lineage>
        <taxon>Eukaryota</taxon>
        <taxon>Metazoa</taxon>
        <taxon>Spiralia</taxon>
        <taxon>Lophotrochozoa</taxon>
        <taxon>Mollusca</taxon>
        <taxon>Bivalvia</taxon>
        <taxon>Autobranchia</taxon>
        <taxon>Pteriomorphia</taxon>
        <taxon>Mytilida</taxon>
        <taxon>Mytiloidea</taxon>
        <taxon>Mytilidae</taxon>
        <taxon>Mytilinae</taxon>
        <taxon>Mytilus</taxon>
    </lineage>
</organism>
<dbReference type="OrthoDB" id="425681at2759"/>
<dbReference type="Gene3D" id="3.60.10.10">
    <property type="entry name" value="Endonuclease/exonuclease/phosphatase"/>
    <property type="match status" value="1"/>
</dbReference>
<dbReference type="Proteomes" id="UP000507470">
    <property type="component" value="Unassembled WGS sequence"/>
</dbReference>
<evidence type="ECO:0000313" key="1">
    <source>
        <dbReference type="EMBL" id="CAC5398172.1"/>
    </source>
</evidence>
<proteinExistence type="predicted"/>
<name>A0A6J8CTG4_MYTCO</name>
<sequence>MQNYKYEMNIVKDYVNNYSQFDPVIVAGDFNTSCRVTDLERTNVNKSIIFSDFILRNNIVPVNASRLCDTSSFTYIPTRTVLDYLLVSEELSGSFNPTTKPYWSDEVKQAHKAKRLARRKWINQGRPRGVNFPSYVEYKSAKNEFRNRQRFAYSAYMINTNREIDETAECDVRLFWRLIFGLKSRKTNQISEIRHHNRQCKYPEDISNAFADFYSDVYTPTENATFDSDFKAYVTELVDRTLESCATNNGLLPGGEINIYIKSKQRLETSSYKIHQVLTSCKTNM</sequence>
<keyword evidence="2" id="KW-1185">Reference proteome</keyword>